<sequence>MEKILADVFYNQNCYGSFYRVEQKDRTKRQPMIDLDHSVDRTDMTNRHEAQFIGQDLLSRFHFEKSSLLHSSHDEKYDSDMSIDNQEYEFDKLEILARQRKRTLKNTEEKLADQYLVANSNGHDYHLDRWRTFSRDDIIGYRENLLKQIE</sequence>
<feature type="non-terminal residue" evidence="1">
    <location>
        <position position="150"/>
    </location>
</feature>
<dbReference type="EMBL" id="CAJOBG010061332">
    <property type="protein sequence ID" value="CAF4551477.1"/>
    <property type="molecule type" value="Genomic_DNA"/>
</dbReference>
<evidence type="ECO:0000313" key="1">
    <source>
        <dbReference type="EMBL" id="CAF4551477.1"/>
    </source>
</evidence>
<organism evidence="1 2">
    <name type="scientific">Rotaria magnacalcarata</name>
    <dbReference type="NCBI Taxonomy" id="392030"/>
    <lineage>
        <taxon>Eukaryota</taxon>
        <taxon>Metazoa</taxon>
        <taxon>Spiralia</taxon>
        <taxon>Gnathifera</taxon>
        <taxon>Rotifera</taxon>
        <taxon>Eurotatoria</taxon>
        <taxon>Bdelloidea</taxon>
        <taxon>Philodinida</taxon>
        <taxon>Philodinidae</taxon>
        <taxon>Rotaria</taxon>
    </lineage>
</organism>
<gene>
    <name evidence="1" type="ORF">OVN521_LOCUS43233</name>
</gene>
<protein>
    <submittedName>
        <fullName evidence="1">Uncharacterized protein</fullName>
    </submittedName>
</protein>
<comment type="caution">
    <text evidence="1">The sequence shown here is derived from an EMBL/GenBank/DDBJ whole genome shotgun (WGS) entry which is preliminary data.</text>
</comment>
<reference evidence="1" key="1">
    <citation type="submission" date="2021-02" db="EMBL/GenBank/DDBJ databases">
        <authorList>
            <person name="Nowell W R."/>
        </authorList>
    </citation>
    <scope>NUCLEOTIDE SEQUENCE</scope>
</reference>
<keyword evidence="2" id="KW-1185">Reference proteome</keyword>
<name>A0A820Z2N8_9BILA</name>
<accession>A0A820Z2N8</accession>
<evidence type="ECO:0000313" key="2">
    <source>
        <dbReference type="Proteomes" id="UP000663866"/>
    </source>
</evidence>
<dbReference type="Proteomes" id="UP000663866">
    <property type="component" value="Unassembled WGS sequence"/>
</dbReference>
<proteinExistence type="predicted"/>
<dbReference type="AlphaFoldDB" id="A0A820Z2N8"/>